<reference evidence="2 3" key="1">
    <citation type="submission" date="2021-03" db="EMBL/GenBank/DDBJ databases">
        <title>novel species isolated from a fishpond in China.</title>
        <authorList>
            <person name="Lu H."/>
            <person name="Cai Z."/>
        </authorList>
    </citation>
    <scope>NUCLEOTIDE SEQUENCE [LARGE SCALE GENOMIC DNA]</scope>
    <source>
        <strain evidence="2 3">H41</strain>
    </source>
</reference>
<dbReference type="InterPro" id="IPR020018">
    <property type="entry name" value="Motility-assoc_lipoprot_GldH"/>
</dbReference>
<dbReference type="Pfam" id="PF14109">
    <property type="entry name" value="GldH_lipo"/>
    <property type="match status" value="1"/>
</dbReference>
<feature type="chain" id="PRO_5046346176" evidence="1">
    <location>
        <begin position="21"/>
        <end position="151"/>
    </location>
</feature>
<dbReference type="RefSeq" id="WP_206579735.1">
    <property type="nucleotide sequence ID" value="NZ_JAFKCT010000009.1"/>
</dbReference>
<feature type="signal peptide" evidence="1">
    <location>
        <begin position="1"/>
        <end position="20"/>
    </location>
</feature>
<proteinExistence type="predicted"/>
<dbReference type="EMBL" id="JAFKCT010000009">
    <property type="protein sequence ID" value="MBN7812964.1"/>
    <property type="molecule type" value="Genomic_DNA"/>
</dbReference>
<accession>A0ABS3CBF4</accession>
<organism evidence="2 3">
    <name type="scientific">Algoriphagus oliviformis</name>
    <dbReference type="NCBI Taxonomy" id="2811231"/>
    <lineage>
        <taxon>Bacteria</taxon>
        <taxon>Pseudomonadati</taxon>
        <taxon>Bacteroidota</taxon>
        <taxon>Cytophagia</taxon>
        <taxon>Cytophagales</taxon>
        <taxon>Cyclobacteriaceae</taxon>
        <taxon>Algoriphagus</taxon>
    </lineage>
</organism>
<sequence length="151" mass="16384">MNKSSTFAAVALLAVASACGGDRAFEEFHSFQAQAWSERDTASFDLSALQSASGPKLIALKYNEEYPFSNCYVRVISSDSSGAVLDNKLINVPLFDSKSGQPMGKGFGNTFTRYDTLPFELSEGTAQVSFVQYMRQESLVGLEAVGLKILK</sequence>
<dbReference type="Proteomes" id="UP000664317">
    <property type="component" value="Unassembled WGS sequence"/>
</dbReference>
<evidence type="ECO:0000313" key="3">
    <source>
        <dbReference type="Proteomes" id="UP000664317"/>
    </source>
</evidence>
<name>A0ABS3CBF4_9BACT</name>
<comment type="caution">
    <text evidence="2">The sequence shown here is derived from an EMBL/GenBank/DDBJ whole genome shotgun (WGS) entry which is preliminary data.</text>
</comment>
<evidence type="ECO:0000256" key="1">
    <source>
        <dbReference type="SAM" id="SignalP"/>
    </source>
</evidence>
<protein>
    <submittedName>
        <fullName evidence="2">Gliding motility lipoprotein GldH</fullName>
    </submittedName>
</protein>
<keyword evidence="3" id="KW-1185">Reference proteome</keyword>
<keyword evidence="1" id="KW-0732">Signal</keyword>
<gene>
    <name evidence="2" type="ORF">J0A68_18555</name>
</gene>
<evidence type="ECO:0000313" key="2">
    <source>
        <dbReference type="EMBL" id="MBN7812964.1"/>
    </source>
</evidence>
<keyword evidence="2" id="KW-0449">Lipoprotein</keyword>
<dbReference type="PROSITE" id="PS51257">
    <property type="entry name" value="PROKAR_LIPOPROTEIN"/>
    <property type="match status" value="1"/>
</dbReference>